<evidence type="ECO:0000259" key="3">
    <source>
        <dbReference type="PROSITE" id="PS50076"/>
    </source>
</evidence>
<keyword evidence="2" id="KW-1133">Transmembrane helix</keyword>
<evidence type="ECO:0000256" key="1">
    <source>
        <dbReference type="SAM" id="MobiDB-lite"/>
    </source>
</evidence>
<keyword evidence="2" id="KW-0812">Transmembrane</keyword>
<dbReference type="CDD" id="cd06257">
    <property type="entry name" value="DnaJ"/>
    <property type="match status" value="1"/>
</dbReference>
<dbReference type="SUPFAM" id="SSF46565">
    <property type="entry name" value="Chaperone J-domain"/>
    <property type="match status" value="1"/>
</dbReference>
<dbReference type="EMBL" id="HE573023">
    <property type="protein sequence ID" value="CCC49331.1"/>
    <property type="molecule type" value="Genomic_DNA"/>
</dbReference>
<name>G0TZC8_TRYVY</name>
<accession>G0TZC8</accession>
<feature type="compositionally biased region" description="Basic and acidic residues" evidence="1">
    <location>
        <begin position="58"/>
        <end position="68"/>
    </location>
</feature>
<dbReference type="Pfam" id="PF00226">
    <property type="entry name" value="DnaJ"/>
    <property type="match status" value="1"/>
</dbReference>
<proteinExistence type="predicted"/>
<feature type="region of interest" description="Disordered" evidence="1">
    <location>
        <begin position="58"/>
        <end position="78"/>
    </location>
</feature>
<organism evidence="4">
    <name type="scientific">Trypanosoma vivax (strain Y486)</name>
    <dbReference type="NCBI Taxonomy" id="1055687"/>
    <lineage>
        <taxon>Eukaryota</taxon>
        <taxon>Discoba</taxon>
        <taxon>Euglenozoa</taxon>
        <taxon>Kinetoplastea</taxon>
        <taxon>Metakinetoplastina</taxon>
        <taxon>Trypanosomatida</taxon>
        <taxon>Trypanosomatidae</taxon>
        <taxon>Trypanosoma</taxon>
        <taxon>Duttonella</taxon>
    </lineage>
</organism>
<evidence type="ECO:0000256" key="2">
    <source>
        <dbReference type="SAM" id="Phobius"/>
    </source>
</evidence>
<feature type="compositionally biased region" description="Low complexity" evidence="1">
    <location>
        <begin position="69"/>
        <end position="78"/>
    </location>
</feature>
<keyword evidence="2" id="KW-0472">Membrane</keyword>
<feature type="domain" description="J" evidence="3">
    <location>
        <begin position="83"/>
        <end position="153"/>
    </location>
</feature>
<protein>
    <submittedName>
        <fullName evidence="4">Putative chaperone protein DNAj</fullName>
    </submittedName>
</protein>
<sequence>MRCGAGVRRGTRGSAALSHCVYFCHCQWFSRVPYGNTPSDFEASRFARKPHEEKVLRTTAKRVSEREATSPSLSSATSAEGYNPWLVLGLKPGVSTQTLRMRYHELMKEVHPDLEPNGVGDIPRMNQINKAYEIITKSPTLDHRYRNLISDTQYFYYRFLPEWMARNVDEMPRYWSWIRWRLPSGFQLLILCCSCYMVGRFYRAFPILTSVFLLSVSIDVLFHTMIAPATCSMLFLYSILSSQSYNMAWLTSPRSFLSRELGY</sequence>
<dbReference type="VEuPathDB" id="TriTrypDB:TvY486_0706480"/>
<dbReference type="OMA" id="YNMAWLT"/>
<dbReference type="InterPro" id="IPR001623">
    <property type="entry name" value="DnaJ_domain"/>
</dbReference>
<dbReference type="Gene3D" id="1.10.287.110">
    <property type="entry name" value="DnaJ domain"/>
    <property type="match status" value="1"/>
</dbReference>
<dbReference type="SMART" id="SM00271">
    <property type="entry name" value="DnaJ"/>
    <property type="match status" value="1"/>
</dbReference>
<dbReference type="InterPro" id="IPR036869">
    <property type="entry name" value="J_dom_sf"/>
</dbReference>
<dbReference type="AlphaFoldDB" id="G0TZC8"/>
<gene>
    <name evidence="4" type="ORF">TVY486_0706480</name>
</gene>
<reference evidence="4" key="1">
    <citation type="journal article" date="2012" name="Proc. Natl. Acad. Sci. U.S.A.">
        <title>Antigenic diversity is generated by distinct evolutionary mechanisms in African trypanosome species.</title>
        <authorList>
            <person name="Jackson A.P."/>
            <person name="Berry A."/>
            <person name="Aslett M."/>
            <person name="Allison H.C."/>
            <person name="Burton P."/>
            <person name="Vavrova-Anderson J."/>
            <person name="Brown R."/>
            <person name="Browne H."/>
            <person name="Corton N."/>
            <person name="Hauser H."/>
            <person name="Gamble J."/>
            <person name="Gilderthorp R."/>
            <person name="Marcello L."/>
            <person name="McQuillan J."/>
            <person name="Otto T.D."/>
            <person name="Quail M.A."/>
            <person name="Sanders M.J."/>
            <person name="van Tonder A."/>
            <person name="Ginger M.L."/>
            <person name="Field M.C."/>
            <person name="Barry J.D."/>
            <person name="Hertz-Fowler C."/>
            <person name="Berriman M."/>
        </authorList>
    </citation>
    <scope>NUCLEOTIDE SEQUENCE</scope>
    <source>
        <strain evidence="4">Y486</strain>
    </source>
</reference>
<feature type="transmembrane region" description="Helical" evidence="2">
    <location>
        <begin position="211"/>
        <end position="237"/>
    </location>
</feature>
<evidence type="ECO:0000313" key="4">
    <source>
        <dbReference type="EMBL" id="CCC49331.1"/>
    </source>
</evidence>
<dbReference type="PROSITE" id="PS50076">
    <property type="entry name" value="DNAJ_2"/>
    <property type="match status" value="1"/>
</dbReference>